<name>A0A6A6TZI6_9PEZI</name>
<accession>A0A6A6TZI6</accession>
<proteinExistence type="predicted"/>
<sequence>MSTARRDSTFLVLAPESSSGFPKEDSRSSSMSSTASKPILDNVAVDGSAIDTTAPADLVVPVKDRRSSSVSSNGSARRFLKLGPVHFGGDPKESDWVEVPDEK</sequence>
<evidence type="ECO:0000256" key="1">
    <source>
        <dbReference type="SAM" id="MobiDB-lite"/>
    </source>
</evidence>
<dbReference type="AlphaFoldDB" id="A0A6A6TZI6"/>
<feature type="region of interest" description="Disordered" evidence="1">
    <location>
        <begin position="1"/>
        <end position="38"/>
    </location>
</feature>
<reference evidence="2" key="1">
    <citation type="journal article" date="2020" name="Stud. Mycol.">
        <title>101 Dothideomycetes genomes: a test case for predicting lifestyles and emergence of pathogens.</title>
        <authorList>
            <person name="Haridas S."/>
            <person name="Albert R."/>
            <person name="Binder M."/>
            <person name="Bloem J."/>
            <person name="Labutti K."/>
            <person name="Salamov A."/>
            <person name="Andreopoulos B."/>
            <person name="Baker S."/>
            <person name="Barry K."/>
            <person name="Bills G."/>
            <person name="Bluhm B."/>
            <person name="Cannon C."/>
            <person name="Castanera R."/>
            <person name="Culley D."/>
            <person name="Daum C."/>
            <person name="Ezra D."/>
            <person name="Gonzalez J."/>
            <person name="Henrissat B."/>
            <person name="Kuo A."/>
            <person name="Liang C."/>
            <person name="Lipzen A."/>
            <person name="Lutzoni F."/>
            <person name="Magnuson J."/>
            <person name="Mondo S."/>
            <person name="Nolan M."/>
            <person name="Ohm R."/>
            <person name="Pangilinan J."/>
            <person name="Park H.-J."/>
            <person name="Ramirez L."/>
            <person name="Alfaro M."/>
            <person name="Sun H."/>
            <person name="Tritt A."/>
            <person name="Yoshinaga Y."/>
            <person name="Zwiers L.-H."/>
            <person name="Turgeon B."/>
            <person name="Goodwin S."/>
            <person name="Spatafora J."/>
            <person name="Crous P."/>
            <person name="Grigoriev I."/>
        </authorList>
    </citation>
    <scope>NUCLEOTIDE SEQUENCE</scope>
    <source>
        <strain evidence="2">CBS 115976</strain>
    </source>
</reference>
<protein>
    <submittedName>
        <fullName evidence="2">Uncharacterized protein</fullName>
    </submittedName>
</protein>
<feature type="region of interest" description="Disordered" evidence="1">
    <location>
        <begin position="81"/>
        <end position="103"/>
    </location>
</feature>
<dbReference type="Proteomes" id="UP000799302">
    <property type="component" value="Unassembled WGS sequence"/>
</dbReference>
<gene>
    <name evidence="2" type="ORF">BT63DRAFT_100631</name>
</gene>
<evidence type="ECO:0000313" key="2">
    <source>
        <dbReference type="EMBL" id="KAF2664084.1"/>
    </source>
</evidence>
<dbReference type="EMBL" id="MU004243">
    <property type="protein sequence ID" value="KAF2664084.1"/>
    <property type="molecule type" value="Genomic_DNA"/>
</dbReference>
<organism evidence="2 3">
    <name type="scientific">Microthyrium microscopicum</name>
    <dbReference type="NCBI Taxonomy" id="703497"/>
    <lineage>
        <taxon>Eukaryota</taxon>
        <taxon>Fungi</taxon>
        <taxon>Dikarya</taxon>
        <taxon>Ascomycota</taxon>
        <taxon>Pezizomycotina</taxon>
        <taxon>Dothideomycetes</taxon>
        <taxon>Dothideomycetes incertae sedis</taxon>
        <taxon>Microthyriales</taxon>
        <taxon>Microthyriaceae</taxon>
        <taxon>Microthyrium</taxon>
    </lineage>
</organism>
<keyword evidence="3" id="KW-1185">Reference proteome</keyword>
<feature type="compositionally biased region" description="Basic and acidic residues" evidence="1">
    <location>
        <begin position="89"/>
        <end position="103"/>
    </location>
</feature>
<evidence type="ECO:0000313" key="3">
    <source>
        <dbReference type="Proteomes" id="UP000799302"/>
    </source>
</evidence>